<dbReference type="GO" id="GO:0000978">
    <property type="term" value="F:RNA polymerase II cis-regulatory region sequence-specific DNA binding"/>
    <property type="evidence" value="ECO:0007669"/>
    <property type="project" value="InterPro"/>
</dbReference>
<comment type="caution">
    <text evidence="8">The sequence shown here is derived from an EMBL/GenBank/DDBJ whole genome shotgun (WGS) entry which is preliminary data.</text>
</comment>
<evidence type="ECO:0000256" key="1">
    <source>
        <dbReference type="ARBA" id="ARBA00004123"/>
    </source>
</evidence>
<dbReference type="InterPro" id="IPR007219">
    <property type="entry name" value="XnlR_reg_dom"/>
</dbReference>
<dbReference type="AlphaFoldDB" id="A0A9W8PN39"/>
<evidence type="ECO:0000256" key="5">
    <source>
        <dbReference type="ARBA" id="ARBA00022833"/>
    </source>
</evidence>
<evidence type="ECO:0000256" key="6">
    <source>
        <dbReference type="ARBA" id="ARBA00023242"/>
    </source>
</evidence>
<evidence type="ECO:0000256" key="4">
    <source>
        <dbReference type="ARBA" id="ARBA00022771"/>
    </source>
</evidence>
<comment type="subcellular location">
    <subcellularLocation>
        <location evidence="1">Nucleus</location>
    </subcellularLocation>
</comment>
<feature type="domain" description="Xylanolytic transcriptional activator regulatory" evidence="7">
    <location>
        <begin position="50"/>
        <end position="215"/>
    </location>
</feature>
<dbReference type="EMBL" id="JAPDHF010000011">
    <property type="protein sequence ID" value="KAJ4011156.1"/>
    <property type="molecule type" value="Genomic_DNA"/>
</dbReference>
<keyword evidence="4" id="KW-0863">Zinc-finger</keyword>
<keyword evidence="9" id="KW-1185">Reference proteome</keyword>
<reference evidence="8" key="1">
    <citation type="submission" date="2022-10" db="EMBL/GenBank/DDBJ databases">
        <title>Fusarium specimens isolated from Avocado Roots.</title>
        <authorList>
            <person name="Stajich J."/>
            <person name="Roper C."/>
            <person name="Heimlech-Rivalta G."/>
        </authorList>
    </citation>
    <scope>NUCLEOTIDE SEQUENCE</scope>
    <source>
        <strain evidence="8">CF00143</strain>
    </source>
</reference>
<dbReference type="GO" id="GO:0008270">
    <property type="term" value="F:zinc ion binding"/>
    <property type="evidence" value="ECO:0007669"/>
    <property type="project" value="UniProtKB-KW"/>
</dbReference>
<evidence type="ECO:0000256" key="3">
    <source>
        <dbReference type="ARBA" id="ARBA00022737"/>
    </source>
</evidence>
<proteinExistence type="predicted"/>
<keyword evidence="3" id="KW-0677">Repeat</keyword>
<sequence>MAHPHILAAKSQEIISGILSATTLSRRLDFRSTQSSCAQFFSPTNLESFLGVFFQIWYPNWPVFHKPTFYAARRSPQLIAALSLIGACLSPEPDDQEQAMICMDVVEDWIFSSLELCDDIVHGPYQVRERLDLVQAAYALVLLMNWEGSKVQQTRARRRYFSEIVSVSRSLYPFAMAADTNESWGDFALREECIRTLLYTFLLDCAFVIFHNSVPRMVVTELRFRLASSEELFLAPDPETWAALQPNVHIQRTTLYQAIDMMMTEEIGPEQWKIFEKMSLLNTFTIISVPAKLLTHSQRFTISFSTIMDRSRKRSQED</sequence>
<dbReference type="PANTHER" id="PTHR40626">
    <property type="entry name" value="MIP31509P"/>
    <property type="match status" value="1"/>
</dbReference>
<name>A0A9W8PN39_9HYPO</name>
<evidence type="ECO:0000259" key="7">
    <source>
        <dbReference type="Pfam" id="PF04082"/>
    </source>
</evidence>
<keyword evidence="6" id="KW-0539">Nucleus</keyword>
<dbReference type="GO" id="GO:0000981">
    <property type="term" value="F:DNA-binding transcription factor activity, RNA polymerase II-specific"/>
    <property type="evidence" value="ECO:0007669"/>
    <property type="project" value="InterPro"/>
</dbReference>
<gene>
    <name evidence="8" type="ORF">NW766_007794</name>
</gene>
<dbReference type="PANTHER" id="PTHR40626:SF3">
    <property type="entry name" value="TRANSCRIPTION FACTOR WITH C2H2 AND ZN(2)-CYS(6) DNA BINDING DOMAIN (EUROFUNG)-RELATED"/>
    <property type="match status" value="1"/>
</dbReference>
<protein>
    <recommendedName>
        <fullName evidence="7">Xylanolytic transcriptional activator regulatory domain-containing protein</fullName>
    </recommendedName>
</protein>
<evidence type="ECO:0000313" key="9">
    <source>
        <dbReference type="Proteomes" id="UP001152130"/>
    </source>
</evidence>
<dbReference type="Proteomes" id="UP001152130">
    <property type="component" value="Unassembled WGS sequence"/>
</dbReference>
<dbReference type="GO" id="GO:0006351">
    <property type="term" value="P:DNA-templated transcription"/>
    <property type="evidence" value="ECO:0007669"/>
    <property type="project" value="InterPro"/>
</dbReference>
<accession>A0A9W8PN39</accession>
<keyword evidence="5" id="KW-0862">Zinc</keyword>
<organism evidence="8 9">
    <name type="scientific">Fusarium irregulare</name>
    <dbReference type="NCBI Taxonomy" id="2494466"/>
    <lineage>
        <taxon>Eukaryota</taxon>
        <taxon>Fungi</taxon>
        <taxon>Dikarya</taxon>
        <taxon>Ascomycota</taxon>
        <taxon>Pezizomycotina</taxon>
        <taxon>Sordariomycetes</taxon>
        <taxon>Hypocreomycetidae</taxon>
        <taxon>Hypocreales</taxon>
        <taxon>Nectriaceae</taxon>
        <taxon>Fusarium</taxon>
        <taxon>Fusarium incarnatum-equiseti species complex</taxon>
    </lineage>
</organism>
<dbReference type="GO" id="GO:0000785">
    <property type="term" value="C:chromatin"/>
    <property type="evidence" value="ECO:0007669"/>
    <property type="project" value="TreeGrafter"/>
</dbReference>
<dbReference type="InterPro" id="IPR051059">
    <property type="entry name" value="VerF-like"/>
</dbReference>
<keyword evidence="2" id="KW-0479">Metal-binding</keyword>
<evidence type="ECO:0000256" key="2">
    <source>
        <dbReference type="ARBA" id="ARBA00022723"/>
    </source>
</evidence>
<evidence type="ECO:0000313" key="8">
    <source>
        <dbReference type="EMBL" id="KAJ4011156.1"/>
    </source>
</evidence>
<dbReference type="Pfam" id="PF04082">
    <property type="entry name" value="Fungal_trans"/>
    <property type="match status" value="1"/>
</dbReference>
<dbReference type="GO" id="GO:0005634">
    <property type="term" value="C:nucleus"/>
    <property type="evidence" value="ECO:0007669"/>
    <property type="project" value="UniProtKB-SubCell"/>
</dbReference>